<feature type="region of interest" description="Disordered" evidence="1">
    <location>
        <begin position="53"/>
        <end position="74"/>
    </location>
</feature>
<dbReference type="OrthoDB" id="4060287at2759"/>
<organism evidence="2">
    <name type="scientific">Saccharomyces cerevisiae (strain Lalvin EC1118 / Prise de mousse)</name>
    <name type="common">Baker's yeast</name>
    <dbReference type="NCBI Taxonomy" id="643680"/>
    <lineage>
        <taxon>Eukaryota</taxon>
        <taxon>Fungi</taxon>
        <taxon>Dikarya</taxon>
        <taxon>Ascomycota</taxon>
        <taxon>Saccharomycotina</taxon>
        <taxon>Saccharomycetes</taxon>
        <taxon>Saccharomycetales</taxon>
        <taxon>Saccharomycetaceae</taxon>
        <taxon>Saccharomyces</taxon>
    </lineage>
</organism>
<reference evidence="2" key="1">
    <citation type="journal article" date="2009" name="Proc. Natl. Acad. Sci. U.S.A.">
        <title>Eukaryote-to-eukaryote gene transfer events revealed by the genome sequence of the wine yeast Saccharomyces cerevisiae EC1118.</title>
        <authorList>
            <person name="Novo M."/>
            <person name="Bigey F."/>
            <person name="Beyne E."/>
            <person name="Galeote V."/>
            <person name="Gavory F."/>
            <person name="Mallet S."/>
            <person name="Cambot B."/>
            <person name="Legras J.L."/>
            <person name="Wincker P."/>
            <person name="Casaregola S."/>
            <person name="Dequin S."/>
        </authorList>
    </citation>
    <scope>NUCLEOTIDE SEQUENCE [LARGE SCALE GENOMIC DNA]</scope>
    <source>
        <strain evidence="2">Lalvin EC1118</strain>
        <strain>Lalvin EC1118 / Prise de mousse</strain>
    </source>
</reference>
<feature type="compositionally biased region" description="Basic residues" evidence="1">
    <location>
        <begin position="53"/>
        <end position="66"/>
    </location>
</feature>
<protein>
    <submittedName>
        <fullName evidence="2">EC1118_1L7_1035p</fullName>
    </submittedName>
</protein>
<dbReference type="EMBL" id="FN393080">
    <property type="protein sequence ID" value="CAY81484.1"/>
    <property type="molecule type" value="Genomic_DNA"/>
</dbReference>
<evidence type="ECO:0000313" key="2">
    <source>
        <dbReference type="EMBL" id="CAY81484.1"/>
    </source>
</evidence>
<proteinExistence type="predicted"/>
<sequence length="121" mass="14032">MGVGGTRIVSFRQPNYYPVTQQKGASQTGAVAQPYSSYCGLLMRWAVVEIRRRGKGKGKGRKRKREREREKGHTKFRIRRRSYLYFIRSCLVRPYSSGNKKNSCSFHKMLAIEIVLCLKAR</sequence>
<gene>
    <name evidence="2" type="ORF">EC1118_1L7_1035g</name>
</gene>
<dbReference type="HOGENOM" id="CLU_2086681_0_0_1"/>
<accession>C8ZDL8</accession>
<name>C8ZDL8_YEAS8</name>
<dbReference type="AlphaFoldDB" id="C8ZDL8"/>
<evidence type="ECO:0000256" key="1">
    <source>
        <dbReference type="SAM" id="MobiDB-lite"/>
    </source>
</evidence>